<evidence type="ECO:0000313" key="1">
    <source>
        <dbReference type="EMBL" id="KAJ2770995.1"/>
    </source>
</evidence>
<dbReference type="Proteomes" id="UP001140234">
    <property type="component" value="Unassembled WGS sequence"/>
</dbReference>
<dbReference type="EMBL" id="JANBUJ010000617">
    <property type="protein sequence ID" value="KAJ2770995.1"/>
    <property type="molecule type" value="Genomic_DNA"/>
</dbReference>
<proteinExistence type="predicted"/>
<evidence type="ECO:0000313" key="2">
    <source>
        <dbReference type="Proteomes" id="UP001140234"/>
    </source>
</evidence>
<keyword evidence="1" id="KW-0378">Hydrolase</keyword>
<keyword evidence="1" id="KW-0540">Nuclease</keyword>
<keyword evidence="2" id="KW-1185">Reference proteome</keyword>
<reference evidence="1" key="1">
    <citation type="submission" date="2022-07" db="EMBL/GenBank/DDBJ databases">
        <title>Phylogenomic reconstructions and comparative analyses of Kickxellomycotina fungi.</title>
        <authorList>
            <person name="Reynolds N.K."/>
            <person name="Stajich J.E."/>
            <person name="Barry K."/>
            <person name="Grigoriev I.V."/>
            <person name="Crous P."/>
            <person name="Smith M.E."/>
        </authorList>
    </citation>
    <scope>NUCLEOTIDE SEQUENCE</scope>
    <source>
        <strain evidence="1">CBS 109366</strain>
    </source>
</reference>
<comment type="caution">
    <text evidence="1">The sequence shown here is derived from an EMBL/GenBank/DDBJ whole genome shotgun (WGS) entry which is preliminary data.</text>
</comment>
<protein>
    <submittedName>
        <fullName evidence="1">RNA exonuclease ngl2</fullName>
    </submittedName>
</protein>
<sequence length="407" mass="45596">MARAVPAACRERRWLPVAERADALTERAFTVMSYNVLCQKLVQRHLFPYASKSSLKWKGRRPLLLDELSHLKPDLMCLQEVYTKNWDDTFSMWFQREGYEAKRFQSRAKSHGVSISWKKTRFTAVDEKQVNMDRTAEACGEPLETDNVALIVVLRFADPVLGGPPGIIVSNTHLFWHPAACYERLQQQLVLARALSEVQGKYPGHPVIACGDYNTTPDDAGYDLVTKPRPVKLNEWQLDNLLPRTADVDDEGDAEDGGDSSPALAYSEMAAAGTAAETAETRDKRQKLALEEQRAEEQVQRDTMRVGRLVAAMEAECTPLTSSYGTYADLDPSYATPQWKGEPIYTNYAKWKGTLDYIFYSAGRGISVRHVLSLPPAGQMKPGLPNETFSSDHVSLLSRFDVDAPES</sequence>
<gene>
    <name evidence="1" type="primary">NGL2</name>
    <name evidence="1" type="ORF">IWQ57_002409</name>
</gene>
<organism evidence="1 2">
    <name type="scientific">Coemansia nantahalensis</name>
    <dbReference type="NCBI Taxonomy" id="2789366"/>
    <lineage>
        <taxon>Eukaryota</taxon>
        <taxon>Fungi</taxon>
        <taxon>Fungi incertae sedis</taxon>
        <taxon>Zoopagomycota</taxon>
        <taxon>Kickxellomycotina</taxon>
        <taxon>Kickxellomycetes</taxon>
        <taxon>Kickxellales</taxon>
        <taxon>Kickxellaceae</taxon>
        <taxon>Coemansia</taxon>
    </lineage>
</organism>
<keyword evidence="1" id="KW-0269">Exonuclease</keyword>
<accession>A0ACC1K0B6</accession>
<name>A0ACC1K0B6_9FUNG</name>